<keyword evidence="3" id="KW-1185">Reference proteome</keyword>
<dbReference type="SMART" id="SM00450">
    <property type="entry name" value="RHOD"/>
    <property type="match status" value="1"/>
</dbReference>
<dbReference type="GeneID" id="28994528"/>
<dbReference type="STRING" id="763407.A0A163EE83"/>
<proteinExistence type="predicted"/>
<reference evidence="3" key="1">
    <citation type="submission" date="2015-06" db="EMBL/GenBank/DDBJ databases">
        <title>Expansion of signal transduction pathways in fungi by whole-genome duplication.</title>
        <authorList>
            <consortium name="DOE Joint Genome Institute"/>
            <person name="Corrochano L.M."/>
            <person name="Kuo A."/>
            <person name="Marcet-Houben M."/>
            <person name="Polaino S."/>
            <person name="Salamov A."/>
            <person name="Villalobos J.M."/>
            <person name="Alvarez M.I."/>
            <person name="Avalos J."/>
            <person name="Benito E.P."/>
            <person name="Benoit I."/>
            <person name="Burger G."/>
            <person name="Camino L.P."/>
            <person name="Canovas D."/>
            <person name="Cerda-Olmedo E."/>
            <person name="Cheng J.-F."/>
            <person name="Dominguez A."/>
            <person name="Elias M."/>
            <person name="Eslava A.P."/>
            <person name="Glaser F."/>
            <person name="Grimwood J."/>
            <person name="Gutierrez G."/>
            <person name="Heitman J."/>
            <person name="Henrissat B."/>
            <person name="Iturriaga E.A."/>
            <person name="Lang B.F."/>
            <person name="Lavin J.L."/>
            <person name="Lee S."/>
            <person name="Li W."/>
            <person name="Lindquist E."/>
            <person name="Lopez-Garcia S."/>
            <person name="Luque E.M."/>
            <person name="Marcos A.T."/>
            <person name="Martin J."/>
            <person name="McCluskey K."/>
            <person name="Medina H.R."/>
            <person name="Miralles-Duran A."/>
            <person name="Miyazaki A."/>
            <person name="Munoz-Torres E."/>
            <person name="Oguiza J.A."/>
            <person name="Ohm R."/>
            <person name="Olmedo M."/>
            <person name="Orejas M."/>
            <person name="Ortiz-Castellanos L."/>
            <person name="Pisabarro A.G."/>
            <person name="Rodriguez-Romero J."/>
            <person name="Ruiz-Herrera J."/>
            <person name="Ruiz-Vazquez R."/>
            <person name="Sanz C."/>
            <person name="Schackwitz W."/>
            <person name="Schmutz J."/>
            <person name="Shahriari M."/>
            <person name="Shelest E."/>
            <person name="Silva-Franco F."/>
            <person name="Soanes D."/>
            <person name="Syed K."/>
            <person name="Tagua V.G."/>
            <person name="Talbot N.J."/>
            <person name="Thon M."/>
            <person name="De vries R.P."/>
            <person name="Wiebenga A."/>
            <person name="Yadav J.S."/>
            <person name="Braun E.L."/>
            <person name="Baker S."/>
            <person name="Garre V."/>
            <person name="Horwitz B."/>
            <person name="Torres-Martinez S."/>
            <person name="Idnurm A."/>
            <person name="Herrera-Estrella A."/>
            <person name="Gabaldon T."/>
            <person name="Grigoriev I.V."/>
        </authorList>
    </citation>
    <scope>NUCLEOTIDE SEQUENCE [LARGE SCALE GENOMIC DNA]</scope>
    <source>
        <strain evidence="3">NRRL 1555(-)</strain>
    </source>
</reference>
<dbReference type="PANTHER" id="PTHR44086:SF10">
    <property type="entry name" value="THIOSULFATE SULFURTRANSFERASE_RHODANESE-LIKE DOMAIN-CONTAINING PROTEIN 3"/>
    <property type="match status" value="1"/>
</dbReference>
<gene>
    <name evidence="2" type="ORF">PHYBLDRAFT_157470</name>
</gene>
<dbReference type="OrthoDB" id="566238at2759"/>
<dbReference type="AlphaFoldDB" id="A0A163EE83"/>
<dbReference type="InterPro" id="IPR001763">
    <property type="entry name" value="Rhodanese-like_dom"/>
</dbReference>
<dbReference type="CDD" id="cd00158">
    <property type="entry name" value="RHOD"/>
    <property type="match status" value="1"/>
</dbReference>
<dbReference type="PANTHER" id="PTHR44086">
    <property type="entry name" value="THIOSULFATE SULFURTRANSFERASE RDL2, MITOCHONDRIAL-RELATED"/>
    <property type="match status" value="1"/>
</dbReference>
<dbReference type="RefSeq" id="XP_018296200.1">
    <property type="nucleotide sequence ID" value="XM_018433622.1"/>
</dbReference>
<name>A0A163EE83_PHYB8</name>
<accession>A0A163EE83</accession>
<organism evidence="2 3">
    <name type="scientific">Phycomyces blakesleeanus (strain ATCC 8743b / DSM 1359 / FGSC 10004 / NBRC 33097 / NRRL 1555)</name>
    <dbReference type="NCBI Taxonomy" id="763407"/>
    <lineage>
        <taxon>Eukaryota</taxon>
        <taxon>Fungi</taxon>
        <taxon>Fungi incertae sedis</taxon>
        <taxon>Mucoromycota</taxon>
        <taxon>Mucoromycotina</taxon>
        <taxon>Mucoromycetes</taxon>
        <taxon>Mucorales</taxon>
        <taxon>Phycomycetaceae</taxon>
        <taxon>Phycomyces</taxon>
    </lineage>
</organism>
<dbReference type="Gene3D" id="3.40.250.10">
    <property type="entry name" value="Rhodanese-like domain"/>
    <property type="match status" value="1"/>
</dbReference>
<dbReference type="InParanoid" id="A0A163EE83"/>
<dbReference type="SUPFAM" id="SSF52821">
    <property type="entry name" value="Rhodanese/Cell cycle control phosphatase"/>
    <property type="match status" value="1"/>
</dbReference>
<dbReference type="Pfam" id="PF00581">
    <property type="entry name" value="Rhodanese"/>
    <property type="match status" value="1"/>
</dbReference>
<evidence type="ECO:0000259" key="1">
    <source>
        <dbReference type="PROSITE" id="PS50206"/>
    </source>
</evidence>
<dbReference type="InterPro" id="IPR036873">
    <property type="entry name" value="Rhodanese-like_dom_sf"/>
</dbReference>
<sequence>MSPSHQPIHLIESQALRNILIKQHKIDRLERDMILVDVREPSEIENGGKIQGAVNIPYGLSKTNPALFRAVLNDLDKERWTIFQCRSGRRSDFTALEALNLGFTRVSDLKGGALEWEALGFPLQKFNNNHSPWVHSIATNNSNTSHIITDLVTKEAIIVNPSLETGVGVDPMATANKILAFVAEHQLNVKLILDSQNFNSAAYYLNESLDTHPPVGLDSVARENKENLTWKLGQHIDCSAYVTSDTTTFMFGDCLFIDQTISTNNVVLSIDTRIYARDVALKRGAVKKPTKEYLANGDALLIPGTY</sequence>
<dbReference type="Proteomes" id="UP000077315">
    <property type="component" value="Unassembled WGS sequence"/>
</dbReference>
<evidence type="ECO:0000313" key="2">
    <source>
        <dbReference type="EMBL" id="OAD78160.1"/>
    </source>
</evidence>
<feature type="domain" description="Rhodanese" evidence="1">
    <location>
        <begin position="29"/>
        <end position="125"/>
    </location>
</feature>
<dbReference type="GO" id="GO:0004792">
    <property type="term" value="F:thiosulfate-cyanide sulfurtransferase activity"/>
    <property type="evidence" value="ECO:0007669"/>
    <property type="project" value="TreeGrafter"/>
</dbReference>
<evidence type="ECO:0000313" key="3">
    <source>
        <dbReference type="Proteomes" id="UP000077315"/>
    </source>
</evidence>
<protein>
    <recommendedName>
        <fullName evidence="1">Rhodanese domain-containing protein</fullName>
    </recommendedName>
</protein>
<dbReference type="EMBL" id="KV440973">
    <property type="protein sequence ID" value="OAD78160.1"/>
    <property type="molecule type" value="Genomic_DNA"/>
</dbReference>
<dbReference type="PROSITE" id="PS50206">
    <property type="entry name" value="RHODANESE_3"/>
    <property type="match status" value="1"/>
</dbReference>
<dbReference type="VEuPathDB" id="FungiDB:PHYBLDRAFT_157470"/>